<accession>A0A146KLQ6</accession>
<proteinExistence type="predicted"/>
<evidence type="ECO:0000313" key="2">
    <source>
        <dbReference type="EMBL" id="JAP97490.1"/>
    </source>
</evidence>
<evidence type="ECO:0000256" key="1">
    <source>
        <dbReference type="SAM" id="MobiDB-lite"/>
    </source>
</evidence>
<organism evidence="2">
    <name type="scientific">Lygus hesperus</name>
    <name type="common">Western plant bug</name>
    <dbReference type="NCBI Taxonomy" id="30085"/>
    <lineage>
        <taxon>Eukaryota</taxon>
        <taxon>Metazoa</taxon>
        <taxon>Ecdysozoa</taxon>
        <taxon>Arthropoda</taxon>
        <taxon>Hexapoda</taxon>
        <taxon>Insecta</taxon>
        <taxon>Pterygota</taxon>
        <taxon>Neoptera</taxon>
        <taxon>Paraneoptera</taxon>
        <taxon>Hemiptera</taxon>
        <taxon>Heteroptera</taxon>
        <taxon>Panheteroptera</taxon>
        <taxon>Cimicomorpha</taxon>
        <taxon>Miridae</taxon>
        <taxon>Mirini</taxon>
        <taxon>Lygus</taxon>
    </lineage>
</organism>
<dbReference type="EMBL" id="GDHC01021138">
    <property type="protein sequence ID" value="JAP97490.1"/>
    <property type="molecule type" value="Transcribed_RNA"/>
</dbReference>
<reference evidence="2" key="1">
    <citation type="journal article" date="2016" name="Gigascience">
        <title>De novo construction of an expanded transcriptome assembly for the western tarnished plant bug, Lygus hesperus.</title>
        <authorList>
            <person name="Tassone E.E."/>
            <person name="Geib S.M."/>
            <person name="Hall B."/>
            <person name="Fabrick J.A."/>
            <person name="Brent C.S."/>
            <person name="Hull J.J."/>
        </authorList>
    </citation>
    <scope>NUCLEOTIDE SEQUENCE</scope>
</reference>
<sequence length="124" mass="14162">MRRAPPRRSRPPVSIATRSSSRCITSRTPSMPPPPLTLLCRRAGGCFWTQPTLRASIFRASRHTLKMTDWAETQLWLQQPCLPPHSSAPQLDLNEKYPEIECLQNNAIFHYETTTTNHKAHNEA</sequence>
<protein>
    <submittedName>
        <fullName evidence="2">Uncharacterized protein</fullName>
    </submittedName>
</protein>
<dbReference type="AlphaFoldDB" id="A0A146KLQ6"/>
<feature type="region of interest" description="Disordered" evidence="1">
    <location>
        <begin position="1"/>
        <end position="34"/>
    </location>
</feature>
<feature type="compositionally biased region" description="Basic residues" evidence="1">
    <location>
        <begin position="1"/>
        <end position="10"/>
    </location>
</feature>
<feature type="compositionally biased region" description="Low complexity" evidence="1">
    <location>
        <begin position="11"/>
        <end position="29"/>
    </location>
</feature>
<feature type="non-terminal residue" evidence="2">
    <location>
        <position position="124"/>
    </location>
</feature>
<name>A0A146KLQ6_LYGHE</name>
<gene>
    <name evidence="2" type="ORF">g.88850</name>
</gene>